<dbReference type="PANTHER" id="PTHR43031:SF6">
    <property type="entry name" value="THIOSULFATE SULFURTRANSFERASE GLPE"/>
    <property type="match status" value="1"/>
</dbReference>
<dbReference type="InterPro" id="IPR050229">
    <property type="entry name" value="GlpE_sulfurtransferase"/>
</dbReference>
<dbReference type="PROSITE" id="PS50206">
    <property type="entry name" value="RHODANESE_3"/>
    <property type="match status" value="1"/>
</dbReference>
<sequence>MSTYSCIDISDALPILENDAVVVDIRDAVSFESSHMNAAINLNNDNVQAFIASTNKSLPVIVCCYHGNSSKGAAEFLAGQGFEEVYSLNGGFSQWSAMYPDQCEQG</sequence>
<dbReference type="SMART" id="SM00450">
    <property type="entry name" value="RHOD"/>
    <property type="match status" value="1"/>
</dbReference>
<dbReference type="GO" id="GO:0004792">
    <property type="term" value="F:thiosulfate-cyanide sulfurtransferase activity"/>
    <property type="evidence" value="ECO:0007669"/>
    <property type="project" value="UniProtKB-EC"/>
</dbReference>
<dbReference type="InterPro" id="IPR036873">
    <property type="entry name" value="Rhodanese-like_dom_sf"/>
</dbReference>
<organism evidence="4 5">
    <name type="scientific">Marinomonas aquimarina</name>
    <dbReference type="NCBI Taxonomy" id="295068"/>
    <lineage>
        <taxon>Bacteria</taxon>
        <taxon>Pseudomonadati</taxon>
        <taxon>Pseudomonadota</taxon>
        <taxon>Gammaproteobacteria</taxon>
        <taxon>Oceanospirillales</taxon>
        <taxon>Oceanospirillaceae</taxon>
        <taxon>Marinomonas</taxon>
    </lineage>
</organism>
<dbReference type="AlphaFoldDB" id="A0A1A8TJV1"/>
<dbReference type="Pfam" id="PF00581">
    <property type="entry name" value="Rhodanese"/>
    <property type="match status" value="1"/>
</dbReference>
<dbReference type="SUPFAM" id="SSF52821">
    <property type="entry name" value="Rhodanese/Cell cycle control phosphatase"/>
    <property type="match status" value="1"/>
</dbReference>
<proteinExistence type="predicted"/>
<evidence type="ECO:0000259" key="3">
    <source>
        <dbReference type="PROSITE" id="PS50206"/>
    </source>
</evidence>
<evidence type="ECO:0000256" key="2">
    <source>
        <dbReference type="ARBA" id="ARBA00022679"/>
    </source>
</evidence>
<dbReference type="InterPro" id="IPR001763">
    <property type="entry name" value="Rhodanese-like_dom"/>
</dbReference>
<evidence type="ECO:0000256" key="1">
    <source>
        <dbReference type="ARBA" id="ARBA00022490"/>
    </source>
</evidence>
<evidence type="ECO:0000313" key="4">
    <source>
        <dbReference type="EMBL" id="SBS33768.1"/>
    </source>
</evidence>
<dbReference type="RefSeq" id="WP_067210987.1">
    <property type="nucleotide sequence ID" value="NZ_FLOC01000016.1"/>
</dbReference>
<protein>
    <submittedName>
        <fullName evidence="4">Thiosulfate sulfurtransferase GlpE</fullName>
        <ecNumber evidence="4">2.8.1.1</ecNumber>
    </submittedName>
</protein>
<dbReference type="NCBIfam" id="NF001195">
    <property type="entry name" value="PRK00162.1"/>
    <property type="match status" value="1"/>
</dbReference>
<keyword evidence="5" id="KW-1185">Reference proteome</keyword>
<dbReference type="EC" id="2.8.1.1" evidence="4"/>
<feature type="domain" description="Rhodanese" evidence="3">
    <location>
        <begin position="16"/>
        <end position="104"/>
    </location>
</feature>
<keyword evidence="2 4" id="KW-0808">Transferase</keyword>
<dbReference type="GO" id="GO:0005737">
    <property type="term" value="C:cytoplasm"/>
    <property type="evidence" value="ECO:0007669"/>
    <property type="project" value="InterPro"/>
</dbReference>
<dbReference type="OrthoDB" id="9811849at2"/>
<reference evidence="4 5" key="1">
    <citation type="submission" date="2016-06" db="EMBL/GenBank/DDBJ databases">
        <authorList>
            <person name="Kjaerup R.B."/>
            <person name="Dalgaard T.S."/>
            <person name="Juul-Madsen H.R."/>
        </authorList>
    </citation>
    <scope>NUCLEOTIDE SEQUENCE [LARGE SCALE GENOMIC DNA]</scope>
    <source>
        <strain evidence="4 5">CECT 5080</strain>
    </source>
</reference>
<dbReference type="EMBL" id="FLOC01000016">
    <property type="protein sequence ID" value="SBS33768.1"/>
    <property type="molecule type" value="Genomic_DNA"/>
</dbReference>
<dbReference type="CDD" id="cd01444">
    <property type="entry name" value="GlpE_ST"/>
    <property type="match status" value="1"/>
</dbReference>
<name>A0A1A8TJV1_9GAMM</name>
<accession>A0A1A8TJV1</accession>
<keyword evidence="1" id="KW-0963">Cytoplasm</keyword>
<gene>
    <name evidence="4" type="primary">glpE_2</name>
    <name evidence="4" type="ORF">MAQ5080_02676</name>
</gene>
<dbReference type="Gene3D" id="3.40.250.10">
    <property type="entry name" value="Rhodanese-like domain"/>
    <property type="match status" value="1"/>
</dbReference>
<dbReference type="STRING" id="295068.MAQ5080_02676"/>
<evidence type="ECO:0000313" key="5">
    <source>
        <dbReference type="Proteomes" id="UP000092627"/>
    </source>
</evidence>
<dbReference type="PANTHER" id="PTHR43031">
    <property type="entry name" value="FAD-DEPENDENT OXIDOREDUCTASE"/>
    <property type="match status" value="1"/>
</dbReference>
<dbReference type="Proteomes" id="UP000092627">
    <property type="component" value="Unassembled WGS sequence"/>
</dbReference>
<dbReference type="InterPro" id="IPR023695">
    <property type="entry name" value="Thiosulf_sulfurTrfase"/>
</dbReference>